<organism evidence="3 4">
    <name type="scientific">Kwoniella shivajii</name>
    <dbReference type="NCBI Taxonomy" id="564305"/>
    <lineage>
        <taxon>Eukaryota</taxon>
        <taxon>Fungi</taxon>
        <taxon>Dikarya</taxon>
        <taxon>Basidiomycota</taxon>
        <taxon>Agaricomycotina</taxon>
        <taxon>Tremellomycetes</taxon>
        <taxon>Tremellales</taxon>
        <taxon>Cryptococcaceae</taxon>
        <taxon>Kwoniella</taxon>
    </lineage>
</organism>
<keyword evidence="1" id="KW-0378">Hydrolase</keyword>
<proteinExistence type="predicted"/>
<dbReference type="InterPro" id="IPR012462">
    <property type="entry name" value="UFSP1/2_DUB_cat"/>
</dbReference>
<gene>
    <name evidence="3" type="ORF">IL334_007310</name>
</gene>
<dbReference type="Gene3D" id="3.90.70.130">
    <property type="match status" value="1"/>
</dbReference>
<evidence type="ECO:0000259" key="2">
    <source>
        <dbReference type="Pfam" id="PF07910"/>
    </source>
</evidence>
<dbReference type="EMBL" id="CP141890">
    <property type="protein sequence ID" value="WRT70312.1"/>
    <property type="molecule type" value="Genomic_DNA"/>
</dbReference>
<sequence>MSTCPVCGEVQNADQGAFEHHVNSHFDAGPSTPRFSISQEKIVNQVVETDGQDTCPICDFPLSFISPSEAQTHVNKCLDGPPPPPRKTSTMEVHFDDMDNHSLDTTSRDMDFDHDVMDDSTLEQLNGNQDDKVDSDWDGPARPGAWMDWTGKKVHRGDQWWDPVNGSTTTIPSNFSPGIITILAEIIRKCTHQGITKHAVLCRDTVHIKGTWKFDMGWGCGYRNALMSITSLLTVPAYRRLFDRHSNGAEPGVRRVQGWIEEAWQEGFDPAGKKQLKGKILGTRKWIGVADLYAMFNYKGIPCELFDFPKARDTKGSKTVHIALQDWVKAYFSSQDDRSAINDPKSAFDILMRTAEDGAGRGETVRISNKFPLILQHSGHSRTIIGYEENSRGDINLLLFDPGRSMPKDVRALALSSHSRAHGPSISQDQVEEKTLSSLPSIMKKKSSRNLSDTHEAIPFTPPYTNGYSEITYSPGIDEDLSQSSPRVEVEHDPEHTRGGVIPFPLEDDEEISSTGWVTKKKSKSINSNSTSNPTLISVDQLDLLKTVNYFRLNLSSLSKYNQYQILAFTGKQVLSREEREQRKSMRSTKVIL</sequence>
<name>A0ABZ1D8B3_9TREE</name>
<evidence type="ECO:0000313" key="4">
    <source>
        <dbReference type="Proteomes" id="UP001329825"/>
    </source>
</evidence>
<evidence type="ECO:0000313" key="3">
    <source>
        <dbReference type="EMBL" id="WRT70312.1"/>
    </source>
</evidence>
<keyword evidence="4" id="KW-1185">Reference proteome</keyword>
<dbReference type="RefSeq" id="XP_062795051.1">
    <property type="nucleotide sequence ID" value="XM_062939000.1"/>
</dbReference>
<accession>A0ABZ1D8B3</accession>
<evidence type="ECO:0000256" key="1">
    <source>
        <dbReference type="ARBA" id="ARBA00022801"/>
    </source>
</evidence>
<dbReference type="Pfam" id="PF07910">
    <property type="entry name" value="Peptidase_C78"/>
    <property type="match status" value="1"/>
</dbReference>
<dbReference type="CDD" id="cd21965">
    <property type="entry name" value="Zn-C2H2_CALCOCO1_TAX1BP1_like"/>
    <property type="match status" value="1"/>
</dbReference>
<dbReference type="GeneID" id="87959440"/>
<reference evidence="3 4" key="1">
    <citation type="submission" date="2024-01" db="EMBL/GenBank/DDBJ databases">
        <title>Comparative genomics of Cryptococcus and Kwoniella reveals pathogenesis evolution and contrasting modes of karyotype evolution via chromosome fusion or intercentromeric recombination.</title>
        <authorList>
            <person name="Coelho M.A."/>
            <person name="David-Palma M."/>
            <person name="Shea T."/>
            <person name="Bowers K."/>
            <person name="McGinley-Smith S."/>
            <person name="Mohammad A.W."/>
            <person name="Gnirke A."/>
            <person name="Yurkov A.M."/>
            <person name="Nowrousian M."/>
            <person name="Sun S."/>
            <person name="Cuomo C.A."/>
            <person name="Heitman J."/>
        </authorList>
    </citation>
    <scope>NUCLEOTIDE SEQUENCE [LARGE SCALE GENOMIC DNA]</scope>
    <source>
        <strain evidence="3">CBS 11374</strain>
    </source>
</reference>
<protein>
    <recommendedName>
        <fullName evidence="2">UFSP1/2/DUB catalytic domain-containing protein</fullName>
    </recommendedName>
</protein>
<dbReference type="Proteomes" id="UP001329825">
    <property type="component" value="Chromosome 10"/>
</dbReference>
<feature type="domain" description="UFSP1/2/DUB catalytic" evidence="2">
    <location>
        <begin position="213"/>
        <end position="416"/>
    </location>
</feature>